<feature type="binding site" evidence="11">
    <location>
        <begin position="19"/>
        <end position="26"/>
    </location>
    <ligand>
        <name>ATP</name>
        <dbReference type="ChEBI" id="CHEBI:30616"/>
    </ligand>
</feature>
<name>A0A2I1KSK5_9ACTO</name>
<dbReference type="Proteomes" id="UP000234778">
    <property type="component" value="Unassembled WGS sequence"/>
</dbReference>
<evidence type="ECO:0000256" key="8">
    <source>
        <dbReference type="ARBA" id="ARBA00022840"/>
    </source>
</evidence>
<dbReference type="GO" id="GO:0006235">
    <property type="term" value="P:dTTP biosynthetic process"/>
    <property type="evidence" value="ECO:0007669"/>
    <property type="project" value="UniProtKB-UniRule"/>
</dbReference>
<keyword evidence="7 11" id="KW-0418">Kinase</keyword>
<evidence type="ECO:0000256" key="1">
    <source>
        <dbReference type="ARBA" id="ARBA00009776"/>
    </source>
</evidence>
<keyword evidence="4 11" id="KW-0808">Transferase</keyword>
<dbReference type="GO" id="GO:0004798">
    <property type="term" value="F:dTMP kinase activity"/>
    <property type="evidence" value="ECO:0007669"/>
    <property type="project" value="UniProtKB-UniRule"/>
</dbReference>
<evidence type="ECO:0000256" key="7">
    <source>
        <dbReference type="ARBA" id="ARBA00022777"/>
    </source>
</evidence>
<dbReference type="PANTHER" id="PTHR10344:SF4">
    <property type="entry name" value="UMP-CMP KINASE 2, MITOCHONDRIAL"/>
    <property type="match status" value="1"/>
</dbReference>
<feature type="domain" description="Thymidylate kinase-like" evidence="12">
    <location>
        <begin position="17"/>
        <end position="203"/>
    </location>
</feature>
<comment type="caution">
    <text evidence="13">The sequence shown here is derived from an EMBL/GenBank/DDBJ whole genome shotgun (WGS) entry which is preliminary data.</text>
</comment>
<gene>
    <name evidence="11 13" type="primary">tmk</name>
    <name evidence="13" type="ORF">CYJ26_07030</name>
</gene>
<dbReference type="InterPro" id="IPR018094">
    <property type="entry name" value="Thymidylate_kinase"/>
</dbReference>
<evidence type="ECO:0000256" key="6">
    <source>
        <dbReference type="ARBA" id="ARBA00022741"/>
    </source>
</evidence>
<dbReference type="InterPro" id="IPR018095">
    <property type="entry name" value="Thymidylate_kin_CS"/>
</dbReference>
<keyword evidence="5 11" id="KW-0545">Nucleotide biosynthesis</keyword>
<evidence type="ECO:0000256" key="3">
    <source>
        <dbReference type="ARBA" id="ARBA00017144"/>
    </source>
</evidence>
<dbReference type="PROSITE" id="PS01331">
    <property type="entry name" value="THYMIDYLATE_KINASE"/>
    <property type="match status" value="1"/>
</dbReference>
<dbReference type="CDD" id="cd01672">
    <property type="entry name" value="TMPK"/>
    <property type="match status" value="1"/>
</dbReference>
<dbReference type="HAMAP" id="MF_00165">
    <property type="entry name" value="Thymidylate_kinase"/>
    <property type="match status" value="1"/>
</dbReference>
<dbReference type="SUPFAM" id="SSF52540">
    <property type="entry name" value="P-loop containing nucleoside triphosphate hydrolases"/>
    <property type="match status" value="1"/>
</dbReference>
<evidence type="ECO:0000256" key="11">
    <source>
        <dbReference type="HAMAP-Rule" id="MF_00165"/>
    </source>
</evidence>
<dbReference type="EMBL" id="PKHA01000006">
    <property type="protein sequence ID" value="PKY98612.1"/>
    <property type="molecule type" value="Genomic_DNA"/>
</dbReference>
<protein>
    <recommendedName>
        <fullName evidence="3 11">Thymidylate kinase</fullName>
        <ecNumber evidence="2 11">2.7.4.9</ecNumber>
    </recommendedName>
    <alternativeName>
        <fullName evidence="11">dTMP kinase</fullName>
    </alternativeName>
</protein>
<keyword evidence="6 11" id="KW-0547">Nucleotide-binding</keyword>
<evidence type="ECO:0000259" key="12">
    <source>
        <dbReference type="Pfam" id="PF02223"/>
    </source>
</evidence>
<reference evidence="13 14" key="1">
    <citation type="submission" date="2017-12" db="EMBL/GenBank/DDBJ databases">
        <title>Phylogenetic diversity of female urinary microbiome.</title>
        <authorList>
            <person name="Thomas-White K."/>
            <person name="Wolfe A.J."/>
        </authorList>
    </citation>
    <scope>NUCLEOTIDE SEQUENCE [LARGE SCALE GENOMIC DNA]</scope>
    <source>
        <strain evidence="13 14">UMB0319</strain>
    </source>
</reference>
<dbReference type="GO" id="GO:0006233">
    <property type="term" value="P:dTDP biosynthetic process"/>
    <property type="evidence" value="ECO:0007669"/>
    <property type="project" value="InterPro"/>
</dbReference>
<dbReference type="GO" id="GO:0005829">
    <property type="term" value="C:cytosol"/>
    <property type="evidence" value="ECO:0007669"/>
    <property type="project" value="TreeGrafter"/>
</dbReference>
<proteinExistence type="inferred from homology"/>
<comment type="catalytic activity">
    <reaction evidence="9 11">
        <text>dTMP + ATP = dTDP + ADP</text>
        <dbReference type="Rhea" id="RHEA:13517"/>
        <dbReference type="ChEBI" id="CHEBI:30616"/>
        <dbReference type="ChEBI" id="CHEBI:58369"/>
        <dbReference type="ChEBI" id="CHEBI:63528"/>
        <dbReference type="ChEBI" id="CHEBI:456216"/>
        <dbReference type="EC" id="2.7.4.9"/>
    </reaction>
</comment>
<dbReference type="GO" id="GO:0005524">
    <property type="term" value="F:ATP binding"/>
    <property type="evidence" value="ECO:0007669"/>
    <property type="project" value="UniProtKB-UniRule"/>
</dbReference>
<dbReference type="PANTHER" id="PTHR10344">
    <property type="entry name" value="THYMIDYLATE KINASE"/>
    <property type="match status" value="1"/>
</dbReference>
<comment type="function">
    <text evidence="10 11">Phosphorylation of dTMP to form dTDP in both de novo and salvage pathways of dTTP synthesis.</text>
</comment>
<dbReference type="InterPro" id="IPR027417">
    <property type="entry name" value="P-loop_NTPase"/>
</dbReference>
<dbReference type="GO" id="GO:0006227">
    <property type="term" value="P:dUDP biosynthetic process"/>
    <property type="evidence" value="ECO:0007669"/>
    <property type="project" value="TreeGrafter"/>
</dbReference>
<sequence length="258" mass="27099">MPLAPGSQAGPGLFLSFEGGDGVGKTTQIHRLSGLLEAAGVDCLVTREPGGTELGAEIRRLLLHGGEVSARAEALLYAADRAHHVQTRVRPALARGGVVITDRYLDSSVAYQGAARSLGSQEVRDLSLWATQGLLPDLTILLDAEPGIAARRAGERAALDRLEREPSSFHVALREEFLALAAAEPGRFVVIDADRGVEEVAEQVTAAVVRLIRSRTESPGGHVPQADASHSQVPHPTGGAWAALSAFAATYGGREVGR</sequence>
<evidence type="ECO:0000256" key="4">
    <source>
        <dbReference type="ARBA" id="ARBA00022679"/>
    </source>
</evidence>
<evidence type="ECO:0000256" key="5">
    <source>
        <dbReference type="ARBA" id="ARBA00022727"/>
    </source>
</evidence>
<dbReference type="Pfam" id="PF02223">
    <property type="entry name" value="Thymidylate_kin"/>
    <property type="match status" value="1"/>
</dbReference>
<evidence type="ECO:0000313" key="13">
    <source>
        <dbReference type="EMBL" id="PKY98612.1"/>
    </source>
</evidence>
<organism evidence="13 14">
    <name type="scientific">Actinomyces urogenitalis</name>
    <dbReference type="NCBI Taxonomy" id="103621"/>
    <lineage>
        <taxon>Bacteria</taxon>
        <taxon>Bacillati</taxon>
        <taxon>Actinomycetota</taxon>
        <taxon>Actinomycetes</taxon>
        <taxon>Actinomycetales</taxon>
        <taxon>Actinomycetaceae</taxon>
        <taxon>Actinomyces</taxon>
    </lineage>
</organism>
<evidence type="ECO:0000256" key="9">
    <source>
        <dbReference type="ARBA" id="ARBA00048743"/>
    </source>
</evidence>
<dbReference type="Gene3D" id="3.40.50.300">
    <property type="entry name" value="P-loop containing nucleotide triphosphate hydrolases"/>
    <property type="match status" value="1"/>
</dbReference>
<evidence type="ECO:0000256" key="10">
    <source>
        <dbReference type="ARBA" id="ARBA00057735"/>
    </source>
</evidence>
<dbReference type="NCBIfam" id="TIGR00041">
    <property type="entry name" value="DTMP_kinase"/>
    <property type="match status" value="1"/>
</dbReference>
<dbReference type="AlphaFoldDB" id="A0A2I1KSK5"/>
<evidence type="ECO:0000313" key="14">
    <source>
        <dbReference type="Proteomes" id="UP000234778"/>
    </source>
</evidence>
<dbReference type="InterPro" id="IPR039430">
    <property type="entry name" value="Thymidylate_kin-like_dom"/>
</dbReference>
<dbReference type="FunFam" id="3.40.50.300:FF:000225">
    <property type="entry name" value="Thymidylate kinase"/>
    <property type="match status" value="1"/>
</dbReference>
<keyword evidence="8 11" id="KW-0067">ATP-binding</keyword>
<accession>A0A2I1KSK5</accession>
<evidence type="ECO:0000256" key="2">
    <source>
        <dbReference type="ARBA" id="ARBA00012980"/>
    </source>
</evidence>
<comment type="similarity">
    <text evidence="1 11">Belongs to the thymidylate kinase family.</text>
</comment>
<dbReference type="EC" id="2.7.4.9" evidence="2 11"/>